<feature type="transmembrane region" description="Helical" evidence="9">
    <location>
        <begin position="61"/>
        <end position="84"/>
    </location>
</feature>
<dbReference type="GO" id="GO:0005886">
    <property type="term" value="C:plasma membrane"/>
    <property type="evidence" value="ECO:0007669"/>
    <property type="project" value="UniProtKB-SubCell"/>
</dbReference>
<keyword evidence="11" id="KW-1185">Reference proteome</keyword>
<gene>
    <name evidence="10" type="ORF">EDD63_1244</name>
</gene>
<feature type="transmembrane region" description="Helical" evidence="9">
    <location>
        <begin position="206"/>
        <end position="239"/>
    </location>
</feature>
<feature type="transmembrane region" description="Helical" evidence="9">
    <location>
        <begin position="402"/>
        <end position="423"/>
    </location>
</feature>
<comment type="subcellular location">
    <subcellularLocation>
        <location evidence="1">Cell membrane</location>
        <topology evidence="1">Multi-pass membrane protein</topology>
    </subcellularLocation>
</comment>
<reference evidence="10 11" key="1">
    <citation type="submission" date="2019-03" db="EMBL/GenBank/DDBJ databases">
        <title>Genomic Encyclopedia of Type Strains, Phase IV (KMG-IV): sequencing the most valuable type-strain genomes for metagenomic binning, comparative biology and taxonomic classification.</title>
        <authorList>
            <person name="Goeker M."/>
        </authorList>
    </citation>
    <scope>NUCLEOTIDE SEQUENCE [LARGE SCALE GENOMIC DNA]</scope>
    <source>
        <strain evidence="10 11">DSM 28867</strain>
    </source>
</reference>
<name>A0A4R7ZFG5_9FIRM</name>
<comment type="caution">
    <text evidence="10">The sequence shown here is derived from an EMBL/GenBank/DDBJ whole genome shotgun (WGS) entry which is preliminary data.</text>
</comment>
<evidence type="ECO:0000256" key="2">
    <source>
        <dbReference type="ARBA" id="ARBA00022448"/>
    </source>
</evidence>
<feature type="transmembrane region" description="Helical" evidence="9">
    <location>
        <begin position="492"/>
        <end position="509"/>
    </location>
</feature>
<keyword evidence="6 9" id="KW-0812">Transmembrane</keyword>
<dbReference type="GO" id="GO:0009401">
    <property type="term" value="P:phosphoenolpyruvate-dependent sugar phosphotransferase system"/>
    <property type="evidence" value="ECO:0007669"/>
    <property type="project" value="UniProtKB-KW"/>
</dbReference>
<dbReference type="PROSITE" id="PS51106">
    <property type="entry name" value="PTS_EIIC_TYPE_4"/>
    <property type="match status" value="1"/>
</dbReference>
<protein>
    <submittedName>
        <fullName evidence="10">PTS system mannose-specific IID component</fullName>
    </submittedName>
</protein>
<evidence type="ECO:0000256" key="1">
    <source>
        <dbReference type="ARBA" id="ARBA00004651"/>
    </source>
</evidence>
<evidence type="ECO:0000256" key="5">
    <source>
        <dbReference type="ARBA" id="ARBA00022683"/>
    </source>
</evidence>
<keyword evidence="2" id="KW-0813">Transport</keyword>
<keyword evidence="4" id="KW-0762">Sugar transport</keyword>
<evidence type="ECO:0000313" key="11">
    <source>
        <dbReference type="Proteomes" id="UP000294743"/>
    </source>
</evidence>
<feature type="transmembrane region" description="Helical" evidence="9">
    <location>
        <begin position="96"/>
        <end position="118"/>
    </location>
</feature>
<feature type="transmembrane region" description="Helical" evidence="9">
    <location>
        <begin position="180"/>
        <end position="199"/>
    </location>
</feature>
<evidence type="ECO:0000313" key="10">
    <source>
        <dbReference type="EMBL" id="TDW16377.1"/>
    </source>
</evidence>
<feature type="transmembrane region" description="Helical" evidence="9">
    <location>
        <begin position="28"/>
        <end position="49"/>
    </location>
</feature>
<dbReference type="RefSeq" id="WP_134169907.1">
    <property type="nucleotide sequence ID" value="NZ_SODD01000024.1"/>
</dbReference>
<dbReference type="InterPro" id="IPR050303">
    <property type="entry name" value="GatZ_KbaZ_carbometab"/>
</dbReference>
<dbReference type="PANTHER" id="PTHR32502:SF23">
    <property type="entry name" value="TRANSPORT PROTEIN, PTS SYSTEM"/>
    <property type="match status" value="1"/>
</dbReference>
<accession>A0A4R7ZFG5</accession>
<dbReference type="OrthoDB" id="9795582at2"/>
<sequence length="536" mass="57910">MNIVQQILLGLIAVFGWCEYVDGINKSTRPLVMCTLVGLVLGDLSKGIIIGGTLELATMGMMGIGISIPINITIAGVLGAGFAISGGLSTEAAVALAIPVGIVFRLLEHLATTGYDLVAARLLFDNPEKNTPKQVYRSFWIIFGLSCVFMFLTVFISLLVGAEAVANIANSIPEDVMNAIGTGTNLLTALGFAMLFNLTMTPKTLAFFFIGFVCAAYLQMPTMAVAILGAAFAAVAFFFTKDKDTGAEESGIIDFDDLDDEPQEVTEIKKMLSKSDLKSIFFKSFGLEGPFIYSRLQSIGYCRAMLPAIEKIYSDPQDQSDAINRHLEFFNSNPEFSTFIMGISASMEEQNAQDKNFDAASINSVKAGLMGPLAGIGDSFWWGIVKTVAAGIGCQFAMQGSILGPILFLLVFNVPHWIMRYILTFKGYELGHKVLEMMSKSNIIEKMSLCAGILGMCVIGAMTCDMISISTPLVFHMANGVTVEVQAILDEILPNLLPLISIFVISKLLRKEVKVLPLIFALLAFGIVFNLIGIIA</sequence>
<proteinExistence type="predicted"/>
<feature type="transmembrane region" description="Helical" evidence="9">
    <location>
        <begin position="447"/>
        <end position="472"/>
    </location>
</feature>
<evidence type="ECO:0000256" key="6">
    <source>
        <dbReference type="ARBA" id="ARBA00022692"/>
    </source>
</evidence>
<feature type="transmembrane region" description="Helical" evidence="9">
    <location>
        <begin position="516"/>
        <end position="535"/>
    </location>
</feature>
<dbReference type="Proteomes" id="UP000294743">
    <property type="component" value="Unassembled WGS sequence"/>
</dbReference>
<feature type="transmembrane region" description="Helical" evidence="9">
    <location>
        <begin position="139"/>
        <end position="160"/>
    </location>
</feature>
<evidence type="ECO:0000256" key="4">
    <source>
        <dbReference type="ARBA" id="ARBA00022597"/>
    </source>
</evidence>
<dbReference type="PROSITE" id="PS51108">
    <property type="entry name" value="PTS_EIID"/>
    <property type="match status" value="1"/>
</dbReference>
<keyword evidence="5" id="KW-0598">Phosphotransferase system</keyword>
<keyword evidence="8 9" id="KW-0472">Membrane</keyword>
<dbReference type="PANTHER" id="PTHR32502">
    <property type="entry name" value="N-ACETYLGALACTOSAMINE PERMEASE II COMPONENT-RELATED"/>
    <property type="match status" value="1"/>
</dbReference>
<keyword evidence="3" id="KW-1003">Cell membrane</keyword>
<organism evidence="10 11">
    <name type="scientific">Breznakia blatticola</name>
    <dbReference type="NCBI Taxonomy" id="1754012"/>
    <lineage>
        <taxon>Bacteria</taxon>
        <taxon>Bacillati</taxon>
        <taxon>Bacillota</taxon>
        <taxon>Erysipelotrichia</taxon>
        <taxon>Erysipelotrichales</taxon>
        <taxon>Erysipelotrichaceae</taxon>
        <taxon>Breznakia</taxon>
    </lineage>
</organism>
<dbReference type="InterPro" id="IPR004704">
    <property type="entry name" value="PTS_IID_man"/>
</dbReference>
<evidence type="ECO:0000256" key="9">
    <source>
        <dbReference type="SAM" id="Phobius"/>
    </source>
</evidence>
<keyword evidence="7 9" id="KW-1133">Transmembrane helix</keyword>
<dbReference type="Pfam" id="PF03609">
    <property type="entry name" value="EII-Sor"/>
    <property type="match status" value="1"/>
</dbReference>
<evidence type="ECO:0000256" key="8">
    <source>
        <dbReference type="ARBA" id="ARBA00023136"/>
    </source>
</evidence>
<evidence type="ECO:0000256" key="7">
    <source>
        <dbReference type="ARBA" id="ARBA00022989"/>
    </source>
</evidence>
<dbReference type="InterPro" id="IPR004700">
    <property type="entry name" value="PTS_IIC_man"/>
</dbReference>
<dbReference type="EMBL" id="SODD01000024">
    <property type="protein sequence ID" value="TDW16377.1"/>
    <property type="molecule type" value="Genomic_DNA"/>
</dbReference>
<evidence type="ECO:0000256" key="3">
    <source>
        <dbReference type="ARBA" id="ARBA00022475"/>
    </source>
</evidence>
<dbReference type="AlphaFoldDB" id="A0A4R7ZFG5"/>
<dbReference type="Pfam" id="PF03613">
    <property type="entry name" value="EIID-AGA"/>
    <property type="match status" value="1"/>
</dbReference>